<dbReference type="InterPro" id="IPR025351">
    <property type="entry name" value="Pvc16_N"/>
</dbReference>
<evidence type="ECO:0000259" key="1">
    <source>
        <dbReference type="Pfam" id="PF14065"/>
    </source>
</evidence>
<reference evidence="2 3" key="1">
    <citation type="journal article" date="2012" name="J. Bacteriol.">
        <title>Genome sequence of the cycloprodigiosin-producing bacterial strain Pseudoalteromonas rubra ATCC 29570(T).</title>
        <authorList>
            <person name="Xie B.B."/>
            <person name="Shu Y.L."/>
            <person name="Qin Q.L."/>
            <person name="Rong J.C."/>
            <person name="Zhang X.Y."/>
            <person name="Chen X.L."/>
            <person name="Zhou B.C."/>
            <person name="Zhang Y.Z."/>
        </authorList>
    </citation>
    <scope>NUCLEOTIDE SEQUENCE [LARGE SCALE GENOMIC DNA]</scope>
    <source>
        <strain evidence="2 3">DSM 6842</strain>
    </source>
</reference>
<evidence type="ECO:0000313" key="3">
    <source>
        <dbReference type="Proteomes" id="UP000016480"/>
    </source>
</evidence>
<organism evidence="2 3">
    <name type="scientific">Pseudoalteromonas rubra</name>
    <dbReference type="NCBI Taxonomy" id="43658"/>
    <lineage>
        <taxon>Bacteria</taxon>
        <taxon>Pseudomonadati</taxon>
        <taxon>Pseudomonadota</taxon>
        <taxon>Gammaproteobacteria</taxon>
        <taxon>Alteromonadales</taxon>
        <taxon>Pseudoalteromonadaceae</taxon>
        <taxon>Pseudoalteromonas</taxon>
    </lineage>
</organism>
<comment type="caution">
    <text evidence="2">The sequence shown here is derived from an EMBL/GenBank/DDBJ whole genome shotgun (WGS) entry which is preliminary data.</text>
</comment>
<name>A0A8T0C4S9_9GAMM</name>
<dbReference type="RefSeq" id="WP_010386064.1">
    <property type="nucleotide sequence ID" value="NZ_AHCD03000035.1"/>
</dbReference>
<dbReference type="Proteomes" id="UP000016480">
    <property type="component" value="Unassembled WGS sequence"/>
</dbReference>
<evidence type="ECO:0000313" key="2">
    <source>
        <dbReference type="EMBL" id="KAF7785714.1"/>
    </source>
</evidence>
<proteinExistence type="predicted"/>
<dbReference type="Pfam" id="PF14065">
    <property type="entry name" value="Pvc16_N"/>
    <property type="match status" value="1"/>
</dbReference>
<protein>
    <recommendedName>
        <fullName evidence="1">Pvc16 N-terminal domain-containing protein</fullName>
    </recommendedName>
</protein>
<dbReference type="GeneID" id="61357930"/>
<accession>A0A8T0C4S9</accession>
<feature type="domain" description="Pvc16 N-terminal" evidence="1">
    <location>
        <begin position="35"/>
        <end position="208"/>
    </location>
</feature>
<sequence length="414" mass="46356">MITQVIDAFKNELNQALLQGMISLQQQELDSVIANTQTSITAATPKVSADADKIEFIDPGQSPHVLHKNKVNLVLFSSQQESAFNGGNPLGYTITPEAKARPQKAPLHLSLNMLLIFNQKDYSEGLKFYEIILRHLYSNSILLHTKTGDKSAQQSDWQVDVVLSHFSAREELEIWNNFNVSGLPLLRYELNWVRVSALAKKDVPLLVKTKIEEGEKPAPFPTSNLADSAVSTLLAKTKQNMLEIIWAVAQFNGFATEDKAETDYEKEWPVIIKARTQLFGNEQENGVFTIAIEALKRADKNQTFEIPKHEETQEAFEAKRAIQTLFMSLEKISNEAQGADSGHVQPGAASANPPKGFCKAQYMQWLSALNHPDGSQPIQQLLRRNFDKFSNSMQASLLEQNQLNQSRSMTDDTV</sequence>
<gene>
    <name evidence="2" type="ORF">PRUB_a0079</name>
</gene>
<dbReference type="EMBL" id="AHCD03000035">
    <property type="protein sequence ID" value="KAF7785714.1"/>
    <property type="molecule type" value="Genomic_DNA"/>
</dbReference>
<dbReference type="AlphaFoldDB" id="A0A8T0C4S9"/>